<feature type="transmembrane region" description="Helical" evidence="1">
    <location>
        <begin position="344"/>
        <end position="364"/>
    </location>
</feature>
<proteinExistence type="predicted"/>
<gene>
    <name evidence="3" type="ORF">OIK42_16970</name>
</gene>
<protein>
    <submittedName>
        <fullName evidence="3">Acyltransferase family protein</fullName>
    </submittedName>
</protein>
<accession>A0ABT5L7I4</accession>
<feature type="transmembrane region" description="Helical" evidence="1">
    <location>
        <begin position="218"/>
        <end position="235"/>
    </location>
</feature>
<keyword evidence="1" id="KW-1133">Transmembrane helix</keyword>
<keyword evidence="1" id="KW-0812">Transmembrane</keyword>
<dbReference type="EMBL" id="JAQQXP010000003">
    <property type="protein sequence ID" value="MDC8832451.1"/>
    <property type="molecule type" value="Genomic_DNA"/>
</dbReference>
<organism evidence="3 4">
    <name type="scientific">Alteromonas gilva</name>
    <dbReference type="NCBI Taxonomy" id="2987522"/>
    <lineage>
        <taxon>Bacteria</taxon>
        <taxon>Pseudomonadati</taxon>
        <taxon>Pseudomonadota</taxon>
        <taxon>Gammaproteobacteria</taxon>
        <taxon>Alteromonadales</taxon>
        <taxon>Alteromonadaceae</taxon>
        <taxon>Alteromonas/Salinimonas group</taxon>
        <taxon>Alteromonas</taxon>
    </lineage>
</organism>
<feature type="transmembrane region" description="Helical" evidence="1">
    <location>
        <begin position="92"/>
        <end position="113"/>
    </location>
</feature>
<dbReference type="GO" id="GO:0016746">
    <property type="term" value="F:acyltransferase activity"/>
    <property type="evidence" value="ECO:0007669"/>
    <property type="project" value="UniProtKB-KW"/>
</dbReference>
<feature type="transmembrane region" description="Helical" evidence="1">
    <location>
        <begin position="153"/>
        <end position="171"/>
    </location>
</feature>
<dbReference type="Pfam" id="PF01757">
    <property type="entry name" value="Acyl_transf_3"/>
    <property type="match status" value="1"/>
</dbReference>
<dbReference type="PANTHER" id="PTHR36927:SF3">
    <property type="entry name" value="GLUCANS BIOSYNTHESIS PROTEIN C"/>
    <property type="match status" value="1"/>
</dbReference>
<keyword evidence="1" id="KW-0472">Membrane</keyword>
<dbReference type="InterPro" id="IPR002656">
    <property type="entry name" value="Acyl_transf_3_dom"/>
</dbReference>
<keyword evidence="4" id="KW-1185">Reference proteome</keyword>
<sequence>MHTRRHDIDWLRTLAFGLLILYHVGMYYVYEWDFHLKSDDQYIWLQDVMIMSNQWRMSLLFFISAMALALVRQRYSGWRLAGLRTRRLMIPLLFGMAVIVPPQLYVELIYGIGYEGSYSAFMREYFNLDTSLAPHKQSAIGLLTWNHLWFLPYLWLYSLFALLASTWLSLVAKWLNKLPATLLMVVLVSVMAGIWFALRNDYPSTHALIGDWYNHGKYLLAFVAGYLLASMPAIWEKVIRHRRWFVAFSVVGYSLIVLDRHGYLALDEATYQLWYVRYFIGILLALNLWGWILMLVGYAGRYLRSGSTLLSYFNRAILPYYIFHQTLIILLAVALMPLKLHAGIEALLIIVLTCVGCALGYEVIKRIPIVSGLFGLSFWPRRKPTKNAAECKHQPLTDSVAK</sequence>
<dbReference type="InterPro" id="IPR050623">
    <property type="entry name" value="Glucan_succinyl_AcylTrfase"/>
</dbReference>
<reference evidence="3 4" key="1">
    <citation type="submission" date="2022-10" db="EMBL/GenBank/DDBJ databases">
        <title>Alteromonas sp. chi3 Genome sequencing.</title>
        <authorList>
            <person name="Park S."/>
        </authorList>
    </citation>
    <scope>NUCLEOTIDE SEQUENCE [LARGE SCALE GENOMIC DNA]</scope>
    <source>
        <strain evidence="4">chi3</strain>
    </source>
</reference>
<feature type="domain" description="Acyltransferase 3" evidence="2">
    <location>
        <begin position="6"/>
        <end position="360"/>
    </location>
</feature>
<dbReference type="Proteomes" id="UP001218788">
    <property type="component" value="Unassembled WGS sequence"/>
</dbReference>
<evidence type="ECO:0000256" key="1">
    <source>
        <dbReference type="SAM" id="Phobius"/>
    </source>
</evidence>
<feature type="transmembrane region" description="Helical" evidence="1">
    <location>
        <begin position="275"/>
        <end position="296"/>
    </location>
</feature>
<evidence type="ECO:0000313" key="4">
    <source>
        <dbReference type="Proteomes" id="UP001218788"/>
    </source>
</evidence>
<feature type="transmembrane region" description="Helical" evidence="1">
    <location>
        <begin position="317"/>
        <end position="338"/>
    </location>
</feature>
<feature type="transmembrane region" description="Helical" evidence="1">
    <location>
        <begin position="244"/>
        <end position="263"/>
    </location>
</feature>
<dbReference type="PANTHER" id="PTHR36927">
    <property type="entry name" value="BLR4337 PROTEIN"/>
    <property type="match status" value="1"/>
</dbReference>
<evidence type="ECO:0000259" key="2">
    <source>
        <dbReference type="Pfam" id="PF01757"/>
    </source>
</evidence>
<feature type="transmembrane region" description="Helical" evidence="1">
    <location>
        <begin position="178"/>
        <end position="198"/>
    </location>
</feature>
<name>A0ABT5L7I4_9ALTE</name>
<feature type="transmembrane region" description="Helical" evidence="1">
    <location>
        <begin position="54"/>
        <end position="71"/>
    </location>
</feature>
<feature type="transmembrane region" description="Helical" evidence="1">
    <location>
        <begin position="12"/>
        <end position="30"/>
    </location>
</feature>
<dbReference type="RefSeq" id="WP_273642275.1">
    <property type="nucleotide sequence ID" value="NZ_JAQQXP010000003.1"/>
</dbReference>
<evidence type="ECO:0000313" key="3">
    <source>
        <dbReference type="EMBL" id="MDC8832451.1"/>
    </source>
</evidence>
<comment type="caution">
    <text evidence="3">The sequence shown here is derived from an EMBL/GenBank/DDBJ whole genome shotgun (WGS) entry which is preliminary data.</text>
</comment>
<keyword evidence="3" id="KW-0012">Acyltransferase</keyword>
<keyword evidence="3" id="KW-0808">Transferase</keyword>